<proteinExistence type="inferred from homology"/>
<dbReference type="Pfam" id="PF01420">
    <property type="entry name" value="Methylase_S"/>
    <property type="match status" value="1"/>
</dbReference>
<evidence type="ECO:0000256" key="2">
    <source>
        <dbReference type="ARBA" id="ARBA00022747"/>
    </source>
</evidence>
<gene>
    <name evidence="5" type="ORF">GA0061075_101150</name>
</gene>
<keyword evidence="6" id="KW-1185">Reference proteome</keyword>
<feature type="domain" description="Type I restriction modification DNA specificity" evidence="4">
    <location>
        <begin position="4"/>
        <end position="163"/>
    </location>
</feature>
<keyword evidence="2" id="KW-0680">Restriction system</keyword>
<evidence type="ECO:0000313" key="6">
    <source>
        <dbReference type="Proteomes" id="UP000182448"/>
    </source>
</evidence>
<sequence length="212" mass="23606">MGNVSNSYSGGTPSASRTDYYGGKIPFIRSAEINSNSTELYLTESGFKNSSAKMVQLGDILYALYGATSGEVGISKINGAINQDILTIKPTEGDNAQFIMQWLKGRKGHIVNTYLQGGQGNLSGSIIKNLEIMIPDDKKEEIKIGEFLQSIDNLITVNQRLNQKSIILLSNYIYAVKKPPELTDDLHLLFICIIFCYLYNVLDYYKLQNNKL</sequence>
<name>A0ABY0K033_WEIHE</name>
<evidence type="ECO:0000256" key="3">
    <source>
        <dbReference type="ARBA" id="ARBA00023125"/>
    </source>
</evidence>
<dbReference type="Gene3D" id="3.90.220.20">
    <property type="entry name" value="DNA methylase specificity domains"/>
    <property type="match status" value="1"/>
</dbReference>
<dbReference type="PANTHER" id="PTHR30408">
    <property type="entry name" value="TYPE-1 RESTRICTION ENZYME ECOKI SPECIFICITY PROTEIN"/>
    <property type="match status" value="1"/>
</dbReference>
<keyword evidence="3" id="KW-0238">DNA-binding</keyword>
<evidence type="ECO:0000256" key="1">
    <source>
        <dbReference type="ARBA" id="ARBA00010923"/>
    </source>
</evidence>
<reference evidence="5 6" key="1">
    <citation type="submission" date="2016-08" db="EMBL/GenBank/DDBJ databases">
        <authorList>
            <person name="Varghese N."/>
            <person name="Submissions Spin"/>
        </authorList>
    </citation>
    <scope>NUCLEOTIDE SEQUENCE [LARGE SCALE GENOMIC DNA]</scope>
    <source>
        <strain evidence="5 6">R-53116</strain>
    </source>
</reference>
<accession>A0ABY0K033</accession>
<comment type="similarity">
    <text evidence="1">Belongs to the type-I restriction system S methylase family.</text>
</comment>
<evidence type="ECO:0000313" key="5">
    <source>
        <dbReference type="EMBL" id="SCB74158.1"/>
    </source>
</evidence>
<dbReference type="InterPro" id="IPR052021">
    <property type="entry name" value="Type-I_RS_S_subunit"/>
</dbReference>
<dbReference type="PANTHER" id="PTHR30408:SF12">
    <property type="entry name" value="TYPE I RESTRICTION ENZYME MJAVIII SPECIFICITY SUBUNIT"/>
    <property type="match status" value="1"/>
</dbReference>
<dbReference type="InterPro" id="IPR000055">
    <property type="entry name" value="Restrct_endonuc_typeI_TRD"/>
</dbReference>
<dbReference type="Proteomes" id="UP000182448">
    <property type="component" value="Unassembled WGS sequence"/>
</dbReference>
<dbReference type="EMBL" id="FMAW01000001">
    <property type="protein sequence ID" value="SCB74158.1"/>
    <property type="molecule type" value="Genomic_DNA"/>
</dbReference>
<comment type="caution">
    <text evidence="5">The sequence shown here is derived from an EMBL/GenBank/DDBJ whole genome shotgun (WGS) entry which is preliminary data.</text>
</comment>
<protein>
    <submittedName>
        <fullName evidence="5">Type I restriction enzyme, S subunit</fullName>
    </submittedName>
</protein>
<evidence type="ECO:0000259" key="4">
    <source>
        <dbReference type="Pfam" id="PF01420"/>
    </source>
</evidence>
<dbReference type="InterPro" id="IPR044946">
    <property type="entry name" value="Restrct_endonuc_typeI_TRD_sf"/>
</dbReference>
<organism evidence="5 6">
    <name type="scientific">Weissella hellenica</name>
    <dbReference type="NCBI Taxonomy" id="46256"/>
    <lineage>
        <taxon>Bacteria</taxon>
        <taxon>Bacillati</taxon>
        <taxon>Bacillota</taxon>
        <taxon>Bacilli</taxon>
        <taxon>Lactobacillales</taxon>
        <taxon>Lactobacillaceae</taxon>
        <taxon>Weissella</taxon>
    </lineage>
</organism>
<dbReference type="SUPFAM" id="SSF116734">
    <property type="entry name" value="DNA methylase specificity domain"/>
    <property type="match status" value="1"/>
</dbReference>